<sequence length="99" mass="11459">MAQSSRIDSTILTRPYIDDIRGHRSKRRSLGRKFRQDTAFPERRGPLYSLHPSIQRSEARRMKISDLMSGWRSHRGSILPSLQGHSLRISVCTGRRGDR</sequence>
<gene>
    <name evidence="1" type="ORF">ACAOBT_LOCUS34524</name>
</gene>
<name>A0A9P0MKG9_ACAOB</name>
<comment type="caution">
    <text evidence="1">The sequence shown here is derived from an EMBL/GenBank/DDBJ whole genome shotgun (WGS) entry which is preliminary data.</text>
</comment>
<dbReference type="EMBL" id="CAKOFQ010008608">
    <property type="protein sequence ID" value="CAH2015104.1"/>
    <property type="molecule type" value="Genomic_DNA"/>
</dbReference>
<dbReference type="AlphaFoldDB" id="A0A9P0MKG9"/>
<dbReference type="Proteomes" id="UP001152888">
    <property type="component" value="Unassembled WGS sequence"/>
</dbReference>
<evidence type="ECO:0000313" key="2">
    <source>
        <dbReference type="Proteomes" id="UP001152888"/>
    </source>
</evidence>
<accession>A0A9P0MKG9</accession>
<reference evidence="1" key="1">
    <citation type="submission" date="2022-03" db="EMBL/GenBank/DDBJ databases">
        <authorList>
            <person name="Sayadi A."/>
        </authorList>
    </citation>
    <scope>NUCLEOTIDE SEQUENCE</scope>
</reference>
<organism evidence="1 2">
    <name type="scientific">Acanthoscelides obtectus</name>
    <name type="common">Bean weevil</name>
    <name type="synonym">Bruchus obtectus</name>
    <dbReference type="NCBI Taxonomy" id="200917"/>
    <lineage>
        <taxon>Eukaryota</taxon>
        <taxon>Metazoa</taxon>
        <taxon>Ecdysozoa</taxon>
        <taxon>Arthropoda</taxon>
        <taxon>Hexapoda</taxon>
        <taxon>Insecta</taxon>
        <taxon>Pterygota</taxon>
        <taxon>Neoptera</taxon>
        <taxon>Endopterygota</taxon>
        <taxon>Coleoptera</taxon>
        <taxon>Polyphaga</taxon>
        <taxon>Cucujiformia</taxon>
        <taxon>Chrysomeloidea</taxon>
        <taxon>Chrysomelidae</taxon>
        <taxon>Bruchinae</taxon>
        <taxon>Bruchini</taxon>
        <taxon>Acanthoscelides</taxon>
    </lineage>
</organism>
<proteinExistence type="predicted"/>
<protein>
    <submittedName>
        <fullName evidence="1">Uncharacterized protein</fullName>
    </submittedName>
</protein>
<evidence type="ECO:0000313" key="1">
    <source>
        <dbReference type="EMBL" id="CAH2015104.1"/>
    </source>
</evidence>
<keyword evidence="2" id="KW-1185">Reference proteome</keyword>